<proteinExistence type="predicted"/>
<dbReference type="Proteomes" id="UP001215598">
    <property type="component" value="Unassembled WGS sequence"/>
</dbReference>
<accession>A0AAD7HVM5</accession>
<evidence type="ECO:0000256" key="1">
    <source>
        <dbReference type="SAM" id="MobiDB-lite"/>
    </source>
</evidence>
<feature type="transmembrane region" description="Helical" evidence="2">
    <location>
        <begin position="136"/>
        <end position="158"/>
    </location>
</feature>
<dbReference type="EMBL" id="JARKIB010000171">
    <property type="protein sequence ID" value="KAJ7728644.1"/>
    <property type="molecule type" value="Genomic_DNA"/>
</dbReference>
<sequence length="457" mass="50403">MRKVLPTAISAITRLRGQISARHWETSRKNFRGPTGPLGDGNAIIFLSSGLKWFLSEFTISLSTHYVANWKQECAARFNCTSPGLVDINGQGISCNTTIQAAPEVWGITFRACEESCGIGVLRQLPFEASDVWTDILSAFLCVGSPALATYSLSLTVFNRRYITARFQALKRTVERETGDEYHFMASRVEDAAYILRESQQCPIRANQRRGELANLITLNSPDRQDFWELVAKDLKNTRRGFTYSFGAQGMCCGAYRCLILTHPFSVFLAFVAYLISFIAAVVDSLGSPDVGLQFASSTVWSWMFPIVYGYIKVGSQYEAGCVEAALANNRIIVGPNAGGDTHGYQKGLRPNADLYKPLTPPSDPESEVPQPNLPAEPGIPLQPIAGRVFPDEDTSHTTVQPVVSTSRDIEDSELVLHDEDIPDAAVRHTLDATHRAQVRHIDGKCVALVWKVSHSL</sequence>
<feature type="region of interest" description="Disordered" evidence="1">
    <location>
        <begin position="354"/>
        <end position="374"/>
    </location>
</feature>
<dbReference type="AlphaFoldDB" id="A0AAD7HVM5"/>
<keyword evidence="2" id="KW-0472">Membrane</keyword>
<comment type="caution">
    <text evidence="3">The sequence shown here is derived from an EMBL/GenBank/DDBJ whole genome shotgun (WGS) entry which is preliminary data.</text>
</comment>
<feature type="transmembrane region" description="Helical" evidence="2">
    <location>
        <begin position="295"/>
        <end position="312"/>
    </location>
</feature>
<keyword evidence="2" id="KW-0812">Transmembrane</keyword>
<name>A0AAD7HVM5_9AGAR</name>
<gene>
    <name evidence="3" type="ORF">B0H16DRAFT_1777442</name>
</gene>
<protein>
    <submittedName>
        <fullName evidence="3">Uncharacterized protein</fullName>
    </submittedName>
</protein>
<evidence type="ECO:0000313" key="4">
    <source>
        <dbReference type="Proteomes" id="UP001215598"/>
    </source>
</evidence>
<evidence type="ECO:0000256" key="2">
    <source>
        <dbReference type="SAM" id="Phobius"/>
    </source>
</evidence>
<keyword evidence="2" id="KW-1133">Transmembrane helix</keyword>
<reference evidence="3" key="1">
    <citation type="submission" date="2023-03" db="EMBL/GenBank/DDBJ databases">
        <title>Massive genome expansion in bonnet fungi (Mycena s.s.) driven by repeated elements and novel gene families across ecological guilds.</title>
        <authorList>
            <consortium name="Lawrence Berkeley National Laboratory"/>
            <person name="Harder C.B."/>
            <person name="Miyauchi S."/>
            <person name="Viragh M."/>
            <person name="Kuo A."/>
            <person name="Thoen E."/>
            <person name="Andreopoulos B."/>
            <person name="Lu D."/>
            <person name="Skrede I."/>
            <person name="Drula E."/>
            <person name="Henrissat B."/>
            <person name="Morin E."/>
            <person name="Kohler A."/>
            <person name="Barry K."/>
            <person name="LaButti K."/>
            <person name="Morin E."/>
            <person name="Salamov A."/>
            <person name="Lipzen A."/>
            <person name="Mereny Z."/>
            <person name="Hegedus B."/>
            <person name="Baldrian P."/>
            <person name="Stursova M."/>
            <person name="Weitz H."/>
            <person name="Taylor A."/>
            <person name="Grigoriev I.V."/>
            <person name="Nagy L.G."/>
            <person name="Martin F."/>
            <person name="Kauserud H."/>
        </authorList>
    </citation>
    <scope>NUCLEOTIDE SEQUENCE</scope>
    <source>
        <strain evidence="3">CBHHK182m</strain>
    </source>
</reference>
<keyword evidence="4" id="KW-1185">Reference proteome</keyword>
<evidence type="ECO:0000313" key="3">
    <source>
        <dbReference type="EMBL" id="KAJ7728644.1"/>
    </source>
</evidence>
<organism evidence="3 4">
    <name type="scientific">Mycena metata</name>
    <dbReference type="NCBI Taxonomy" id="1033252"/>
    <lineage>
        <taxon>Eukaryota</taxon>
        <taxon>Fungi</taxon>
        <taxon>Dikarya</taxon>
        <taxon>Basidiomycota</taxon>
        <taxon>Agaricomycotina</taxon>
        <taxon>Agaricomycetes</taxon>
        <taxon>Agaricomycetidae</taxon>
        <taxon>Agaricales</taxon>
        <taxon>Marasmiineae</taxon>
        <taxon>Mycenaceae</taxon>
        <taxon>Mycena</taxon>
    </lineage>
</organism>
<feature type="transmembrane region" description="Helical" evidence="2">
    <location>
        <begin position="265"/>
        <end position="283"/>
    </location>
</feature>